<feature type="signal peptide" evidence="1">
    <location>
        <begin position="1"/>
        <end position="23"/>
    </location>
</feature>
<feature type="chain" id="PRO_5047096431" evidence="1">
    <location>
        <begin position="24"/>
        <end position="86"/>
    </location>
</feature>
<sequence>MKKLLVISSVLITSIGFSSALLAQEQQRQKRKPPQEAYTLCEDKTENDVVNITTPKGDEISATCQMMDDQLVAVPEDHKPPQRQKR</sequence>
<reference evidence="2 3" key="1">
    <citation type="submission" date="2022-01" db="EMBL/GenBank/DDBJ databases">
        <title>Whole genome-based taxonomy of the Shewanellaceae.</title>
        <authorList>
            <person name="Martin-Rodriguez A.J."/>
        </authorList>
    </citation>
    <scope>NUCLEOTIDE SEQUENCE [LARGE SCALE GENOMIC DNA]</scope>
    <source>
        <strain evidence="2 3">DSM 24955</strain>
    </source>
</reference>
<gene>
    <name evidence="2" type="ORF">L2737_10440</name>
</gene>
<accession>A0ABT0KPH1</accession>
<comment type="caution">
    <text evidence="2">The sequence shown here is derived from an EMBL/GenBank/DDBJ whole genome shotgun (WGS) entry which is preliminary data.</text>
</comment>
<organism evidence="2 3">
    <name type="scientific">Shewanella electrodiphila</name>
    <dbReference type="NCBI Taxonomy" id="934143"/>
    <lineage>
        <taxon>Bacteria</taxon>
        <taxon>Pseudomonadati</taxon>
        <taxon>Pseudomonadota</taxon>
        <taxon>Gammaproteobacteria</taxon>
        <taxon>Alteromonadales</taxon>
        <taxon>Shewanellaceae</taxon>
        <taxon>Shewanella</taxon>
    </lineage>
</organism>
<name>A0ABT0KPH1_9GAMM</name>
<evidence type="ECO:0000313" key="3">
    <source>
        <dbReference type="Proteomes" id="UP001202134"/>
    </source>
</evidence>
<evidence type="ECO:0000256" key="1">
    <source>
        <dbReference type="SAM" id="SignalP"/>
    </source>
</evidence>
<proteinExistence type="predicted"/>
<keyword evidence="1" id="KW-0732">Signal</keyword>
<keyword evidence="3" id="KW-1185">Reference proteome</keyword>
<dbReference type="RefSeq" id="WP_102529451.1">
    <property type="nucleotide sequence ID" value="NZ_JAKIKU010000005.1"/>
</dbReference>
<evidence type="ECO:0000313" key="2">
    <source>
        <dbReference type="EMBL" id="MCL1045741.1"/>
    </source>
</evidence>
<protein>
    <submittedName>
        <fullName evidence="2">Uncharacterized protein</fullName>
    </submittedName>
</protein>
<dbReference type="Proteomes" id="UP001202134">
    <property type="component" value="Unassembled WGS sequence"/>
</dbReference>
<dbReference type="EMBL" id="JAKIKU010000005">
    <property type="protein sequence ID" value="MCL1045741.1"/>
    <property type="molecule type" value="Genomic_DNA"/>
</dbReference>